<dbReference type="AlphaFoldDB" id="A0A2N9AJU4"/>
<evidence type="ECO:0000313" key="1">
    <source>
        <dbReference type="EMBL" id="SOR27614.1"/>
    </source>
</evidence>
<proteinExistence type="predicted"/>
<sequence length="109" mass="12319">MPRPAQPWRGFVLPDATNCTPNVTIVRFRTEPQAYETSSAARTGALMKPTQRRYGRGAPVRHEAWIDRRSARTAKTIRWARRKGASVRIDNQHPALNDNVVQSVALDLI</sequence>
<dbReference type="EMBL" id="LT962688">
    <property type="protein sequence ID" value="SOR27614.1"/>
    <property type="molecule type" value="Genomic_DNA"/>
</dbReference>
<reference evidence="2" key="1">
    <citation type="submission" date="2017-10" db="EMBL/GenBank/DDBJ databases">
        <authorList>
            <person name="Regsiter A."/>
            <person name="William W."/>
        </authorList>
    </citation>
    <scope>NUCLEOTIDE SEQUENCE [LARGE SCALE GENOMIC DNA]</scope>
</reference>
<name>A0A2N9AJU4_METEX</name>
<organism evidence="1 2">
    <name type="scientific">Methylorubrum extorquens</name>
    <name type="common">Methylobacterium dichloromethanicum</name>
    <name type="synonym">Methylobacterium extorquens</name>
    <dbReference type="NCBI Taxonomy" id="408"/>
    <lineage>
        <taxon>Bacteria</taxon>
        <taxon>Pseudomonadati</taxon>
        <taxon>Pseudomonadota</taxon>
        <taxon>Alphaproteobacteria</taxon>
        <taxon>Hyphomicrobiales</taxon>
        <taxon>Methylobacteriaceae</taxon>
        <taxon>Methylorubrum</taxon>
    </lineage>
</organism>
<protein>
    <submittedName>
        <fullName evidence="1">Uncharacterized protein</fullName>
    </submittedName>
</protein>
<accession>A0A2N9AJU4</accession>
<gene>
    <name evidence="1" type="ORF">TK0001_1012</name>
</gene>
<dbReference type="Proteomes" id="UP000233769">
    <property type="component" value="Chromosome tk0001"/>
</dbReference>
<evidence type="ECO:0000313" key="2">
    <source>
        <dbReference type="Proteomes" id="UP000233769"/>
    </source>
</evidence>